<evidence type="ECO:0000313" key="1">
    <source>
        <dbReference type="EMBL" id="QOX89535.1"/>
    </source>
</evidence>
<sequence>MDSLIVWHQDHHIKGNGIIFSKEKTQDNQYLYHVLSTYEDNYENNLISLNNLLYKRIFNDQNEIIIYDSEQEIYKFEQGTINNIFPNENNIILITFKSSENYPVVPFKKLQILK</sequence>
<reference evidence="1" key="1">
    <citation type="submission" date="2020-08" db="EMBL/GenBank/DDBJ databases">
        <title>Phytoplasma sp. strain PR08 associated with Phyllody Disease of Parthenium hysterophorus.</title>
        <authorList>
            <person name="Kirdat K."/>
            <person name="Tiwarekar B."/>
            <person name="Yadav A."/>
        </authorList>
    </citation>
    <scope>NUCLEOTIDE SEQUENCE [LARGE SCALE GENOMIC DNA]</scope>
    <source>
        <strain evidence="1">PR08</strain>
    </source>
</reference>
<dbReference type="AlphaFoldDB" id="A0A7S7FZM7"/>
<proteinExistence type="predicted"/>
<accession>A0A7S7FZM7</accession>
<protein>
    <submittedName>
        <fullName evidence="1">Uncharacterized protein</fullName>
    </submittedName>
</protein>
<gene>
    <name evidence="1" type="ORF">H7685_01745</name>
</gene>
<organism evidence="1">
    <name type="scientific">Candidatus Phytoplasma australasiaticum subsp. australasiaticum</name>
    <dbReference type="NCBI Taxonomy" id="2832407"/>
    <lineage>
        <taxon>Bacteria</taxon>
        <taxon>Bacillati</taxon>
        <taxon>Mycoplasmatota</taxon>
        <taxon>Mollicutes</taxon>
        <taxon>Acholeplasmatales</taxon>
        <taxon>Acholeplasmataceae</taxon>
        <taxon>Candidatus Phytoplasma</taxon>
        <taxon>16SrII (Peanut WB group)</taxon>
        <taxon>Candidatus Phytoplasma australasiaticum</taxon>
    </lineage>
</organism>
<dbReference type="EMBL" id="CP060385">
    <property type="protein sequence ID" value="QOX89535.1"/>
    <property type="molecule type" value="Genomic_DNA"/>
</dbReference>
<name>A0A7S7FZM7_9MOLU</name>